<protein>
    <submittedName>
        <fullName evidence="1">Uncharacterized protein</fullName>
    </submittedName>
</protein>
<sequence length="574" mass="63195">MASSDGLEKSPPRYDGGEADNMEKSRARRKSSVVNPDVLTGEIYDERFDSTKRGLKSRHAQMIALRGTIGTGLFVGSGFTLSIGGPAFILGSYIFMALLVWCIVTGISEVVAWLPTKGSSMSMFGWRYVSRPLGFAMGWLYWYSLGILVPYEITAAGLVIDYWHADVNIAVWISIIIVLIVGLNCLPVKYYGETEFWFAGTKVIMMTGLLILSFILFWGGGPDQHGILGFRYWDHPGTVNVYLEKGSTGRFCALLYTLVLSAFPFTFAPELLVATGGEMESPRRNLPTAARRYFYRLVIFYIGCVLSIGVLAPYNDPALAGGGAGAKSSGFVVGITNAGIPVLSSIINAGIIISAWSSGNSFLYLSSRSLYSLALTGNAPSWFKGTPSRAPVETPAHIMSTACSKSGVPYRAVAVSALYTGLAYLNVANSGSTVFTWFVSLTNTSGFISWVCCTIVYLRFRKACKTQGITDDQLPYHNKYMQLAMAGFIFLTLINGFNAFWPENWSASSFLTSYIGIPIFLLIYFGHRIYARNEPCAHDPRDVDLQTGMEEILSGETPHKVYDKWWKKAQMIYE</sequence>
<proteinExistence type="predicted"/>
<accession>A0ACC3NBB2</accession>
<dbReference type="Proteomes" id="UP001281147">
    <property type="component" value="Unassembled WGS sequence"/>
</dbReference>
<evidence type="ECO:0000313" key="1">
    <source>
        <dbReference type="EMBL" id="KAK3713824.1"/>
    </source>
</evidence>
<reference evidence="1" key="1">
    <citation type="submission" date="2023-07" db="EMBL/GenBank/DDBJ databases">
        <title>Black Yeasts Isolated from many extreme environments.</title>
        <authorList>
            <person name="Coleine C."/>
            <person name="Stajich J.E."/>
            <person name="Selbmann L."/>
        </authorList>
    </citation>
    <scope>NUCLEOTIDE SEQUENCE</scope>
    <source>
        <strain evidence="1">CCFEE 5714</strain>
    </source>
</reference>
<gene>
    <name evidence="1" type="ORF">LTR37_008310</name>
</gene>
<organism evidence="1 2">
    <name type="scientific">Vermiconidia calcicola</name>
    <dbReference type="NCBI Taxonomy" id="1690605"/>
    <lineage>
        <taxon>Eukaryota</taxon>
        <taxon>Fungi</taxon>
        <taxon>Dikarya</taxon>
        <taxon>Ascomycota</taxon>
        <taxon>Pezizomycotina</taxon>
        <taxon>Dothideomycetes</taxon>
        <taxon>Dothideomycetidae</taxon>
        <taxon>Mycosphaerellales</taxon>
        <taxon>Extremaceae</taxon>
        <taxon>Vermiconidia</taxon>
    </lineage>
</organism>
<name>A0ACC3NBB2_9PEZI</name>
<dbReference type="EMBL" id="JAUTXU010000060">
    <property type="protein sequence ID" value="KAK3713824.1"/>
    <property type="molecule type" value="Genomic_DNA"/>
</dbReference>
<comment type="caution">
    <text evidence="1">The sequence shown here is derived from an EMBL/GenBank/DDBJ whole genome shotgun (WGS) entry which is preliminary data.</text>
</comment>
<keyword evidence="2" id="KW-1185">Reference proteome</keyword>
<evidence type="ECO:0000313" key="2">
    <source>
        <dbReference type="Proteomes" id="UP001281147"/>
    </source>
</evidence>